<gene>
    <name evidence="1" type="ordered locus">Mhar_1020</name>
</gene>
<protein>
    <recommendedName>
        <fullName evidence="3">DUF2283 domain-containing protein</fullName>
    </recommendedName>
</protein>
<evidence type="ECO:0000313" key="2">
    <source>
        <dbReference type="Proteomes" id="UP000005877"/>
    </source>
</evidence>
<organism evidence="1 2">
    <name type="scientific">Methanothrix harundinacea (strain 6Ac)</name>
    <name type="common">Methanosaeta harundinacea</name>
    <dbReference type="NCBI Taxonomy" id="1110509"/>
    <lineage>
        <taxon>Archaea</taxon>
        <taxon>Methanobacteriati</taxon>
        <taxon>Methanobacteriota</taxon>
        <taxon>Stenosarchaea group</taxon>
        <taxon>Methanomicrobia</taxon>
        <taxon>Methanotrichales</taxon>
        <taxon>Methanotrichaceae</taxon>
        <taxon>Methanothrix</taxon>
    </lineage>
</organism>
<name>G7WM14_METH6</name>
<reference evidence="1 2" key="1">
    <citation type="journal article" date="2012" name="PLoS ONE">
        <title>The genome characteristics and predicted function of methyl-group oxidation pathway in the obligate aceticlastic methanogens, Methanosaeta spp.</title>
        <authorList>
            <person name="Zhu J."/>
            <person name="Zheng H."/>
            <person name="Ai G."/>
            <person name="Zhang G."/>
            <person name="Liu D."/>
            <person name="Liu X."/>
            <person name="Dong X."/>
        </authorList>
    </citation>
    <scope>NUCLEOTIDE SEQUENCE [LARGE SCALE GENOMIC DNA]</scope>
    <source>
        <strain evidence="1 2">6Ac</strain>
    </source>
</reference>
<accession>G7WM14</accession>
<evidence type="ECO:0000313" key="1">
    <source>
        <dbReference type="EMBL" id="AET64389.1"/>
    </source>
</evidence>
<dbReference type="KEGG" id="mhi:Mhar_1020"/>
<evidence type="ECO:0008006" key="3">
    <source>
        <dbReference type="Google" id="ProtNLM"/>
    </source>
</evidence>
<dbReference type="STRING" id="1110509.Mhar_1020"/>
<dbReference type="InterPro" id="IPR019270">
    <property type="entry name" value="DUF2283"/>
</dbReference>
<dbReference type="AlphaFoldDB" id="G7WM14"/>
<proteinExistence type="predicted"/>
<dbReference type="Proteomes" id="UP000005877">
    <property type="component" value="Chromosome"/>
</dbReference>
<dbReference type="Pfam" id="PF10049">
    <property type="entry name" value="DUF2283"/>
    <property type="match status" value="1"/>
</dbReference>
<dbReference type="PATRIC" id="fig|1110509.7.peg.1137"/>
<dbReference type="HOGENOM" id="CLU_2103499_0_0_2"/>
<sequence>MRIEAYIIEHRGRLRNHGVSHEKVEAARKEVEDMGAAEVEKVSALVPHLLTIPHKKIWVDYDEEADVLYVNFKRPSRADDSELTDDDVIIRREKGEVVGMTFLNVAKRFGTKGKA</sequence>
<keyword evidence="2" id="KW-1185">Reference proteome</keyword>
<dbReference type="EMBL" id="CP003117">
    <property type="protein sequence ID" value="AET64389.1"/>
    <property type="molecule type" value="Genomic_DNA"/>
</dbReference>